<evidence type="ECO:0000256" key="7">
    <source>
        <dbReference type="ARBA" id="ARBA00022679"/>
    </source>
</evidence>
<evidence type="ECO:0000256" key="10">
    <source>
        <dbReference type="ARBA" id="ARBA00022777"/>
    </source>
</evidence>
<keyword evidence="18" id="KW-1185">Reference proteome</keyword>
<dbReference type="InterPro" id="IPR006319">
    <property type="entry name" value="PEP_synth"/>
</dbReference>
<feature type="region of interest" description="Disordered" evidence="15">
    <location>
        <begin position="106"/>
        <end position="133"/>
    </location>
</feature>
<sequence length="371" mass="39593">MSTTPFARPFAELRLTDRPTVGGKGAGLGELTFAGAPVPPGYVVTTAAFEAFLTALDPGGEIRTAVEALDAQDTEAITRAVAPIRERIESADLPQDVAAAIRAPYRELDSESDTPGEPAPVAVRSSATSEDAEDASFAGLQDTYLWVRGEASLVEHVRRCWASLYSVESVSYRRRLGLPEHDLAMAVVVQRMIDPRCAGVMFTRSPLTGDRSVVALEGSWGLGSALVSGDVTPDKYVIGKVTGDICSRTVSAKLRQHRMDPGGSGVLEEDVPEYLRDEPCLSDEEIHELVRLGRQVEAHYGTPQDIEWAISRNLVPGHHIFLLRSRPETVWASREKAPAAVPKARAFDHVLSLLGGAGSGVGGSGVGGGTK</sequence>
<keyword evidence="11" id="KW-0067">ATP-binding</keyword>
<organism evidence="17 18">
    <name type="scientific">Streptomyces caniscabiei</name>
    <dbReference type="NCBI Taxonomy" id="2746961"/>
    <lineage>
        <taxon>Bacteria</taxon>
        <taxon>Bacillati</taxon>
        <taxon>Actinomycetota</taxon>
        <taxon>Actinomycetes</taxon>
        <taxon>Kitasatosporales</taxon>
        <taxon>Streptomycetaceae</taxon>
        <taxon>Streptomyces</taxon>
    </lineage>
</organism>
<evidence type="ECO:0000256" key="1">
    <source>
        <dbReference type="ARBA" id="ARBA00001946"/>
    </source>
</evidence>
<comment type="caution">
    <text evidence="17">The sequence shown here is derived from an EMBL/GenBank/DDBJ whole genome shotgun (WGS) entry which is preliminary data.</text>
</comment>
<comment type="pathway">
    <text evidence="3">Carbohydrate biosynthesis; gluconeogenesis.</text>
</comment>
<evidence type="ECO:0000256" key="2">
    <source>
        <dbReference type="ARBA" id="ARBA00002988"/>
    </source>
</evidence>
<evidence type="ECO:0000256" key="13">
    <source>
        <dbReference type="ARBA" id="ARBA00033470"/>
    </source>
</evidence>
<proteinExistence type="inferred from homology"/>
<comment type="similarity">
    <text evidence="4">Belongs to the PEP-utilizing enzyme family.</text>
</comment>
<evidence type="ECO:0000256" key="3">
    <source>
        <dbReference type="ARBA" id="ARBA00004742"/>
    </source>
</evidence>
<dbReference type="RefSeq" id="WP_193379784.1">
    <property type="nucleotide sequence ID" value="NZ_JABXWF010000002.1"/>
</dbReference>
<keyword evidence="8" id="KW-0479">Metal-binding</keyword>
<feature type="domain" description="Pyruvate phosphate dikinase AMP/ATP-binding" evidence="16">
    <location>
        <begin position="19"/>
        <end position="340"/>
    </location>
</feature>
<evidence type="ECO:0000256" key="9">
    <source>
        <dbReference type="ARBA" id="ARBA00022741"/>
    </source>
</evidence>
<dbReference type="EMBL" id="JARAWJ010000052">
    <property type="protein sequence ID" value="MDX3043419.1"/>
    <property type="molecule type" value="Genomic_DNA"/>
</dbReference>
<evidence type="ECO:0000256" key="15">
    <source>
        <dbReference type="SAM" id="MobiDB-lite"/>
    </source>
</evidence>
<protein>
    <recommendedName>
        <fullName evidence="6">Phosphoenolpyruvate synthase</fullName>
        <ecNumber evidence="5">2.7.9.2</ecNumber>
    </recommendedName>
    <alternativeName>
        <fullName evidence="13">Pyruvate, water dikinase</fullName>
    </alternativeName>
</protein>
<evidence type="ECO:0000256" key="14">
    <source>
        <dbReference type="ARBA" id="ARBA00047700"/>
    </source>
</evidence>
<dbReference type="Gene3D" id="3.30.1490.20">
    <property type="entry name" value="ATP-grasp fold, A domain"/>
    <property type="match status" value="1"/>
</dbReference>
<dbReference type="Gene3D" id="3.30.470.20">
    <property type="entry name" value="ATP-grasp fold, B domain"/>
    <property type="match status" value="1"/>
</dbReference>
<evidence type="ECO:0000256" key="4">
    <source>
        <dbReference type="ARBA" id="ARBA00007837"/>
    </source>
</evidence>
<evidence type="ECO:0000259" key="16">
    <source>
        <dbReference type="Pfam" id="PF01326"/>
    </source>
</evidence>
<evidence type="ECO:0000256" key="5">
    <source>
        <dbReference type="ARBA" id="ARBA00011996"/>
    </source>
</evidence>
<accession>A0ABU4N158</accession>
<keyword evidence="7" id="KW-0808">Transferase</keyword>
<gene>
    <name evidence="17" type="ORF">PV383_40565</name>
</gene>
<evidence type="ECO:0000313" key="17">
    <source>
        <dbReference type="EMBL" id="MDX3043419.1"/>
    </source>
</evidence>
<keyword evidence="10" id="KW-0418">Kinase</keyword>
<dbReference type="PANTHER" id="PTHR43030:SF1">
    <property type="entry name" value="PHOSPHOENOLPYRUVATE SYNTHASE"/>
    <property type="match status" value="1"/>
</dbReference>
<comment type="cofactor">
    <cofactor evidence="1">
        <name>Mg(2+)</name>
        <dbReference type="ChEBI" id="CHEBI:18420"/>
    </cofactor>
</comment>
<evidence type="ECO:0000256" key="6">
    <source>
        <dbReference type="ARBA" id="ARBA00021623"/>
    </source>
</evidence>
<dbReference type="SUPFAM" id="SSF56059">
    <property type="entry name" value="Glutathione synthetase ATP-binding domain-like"/>
    <property type="match status" value="1"/>
</dbReference>
<comment type="catalytic activity">
    <reaction evidence="14">
        <text>pyruvate + ATP + H2O = phosphoenolpyruvate + AMP + phosphate + 2 H(+)</text>
        <dbReference type="Rhea" id="RHEA:11364"/>
        <dbReference type="ChEBI" id="CHEBI:15361"/>
        <dbReference type="ChEBI" id="CHEBI:15377"/>
        <dbReference type="ChEBI" id="CHEBI:15378"/>
        <dbReference type="ChEBI" id="CHEBI:30616"/>
        <dbReference type="ChEBI" id="CHEBI:43474"/>
        <dbReference type="ChEBI" id="CHEBI:58702"/>
        <dbReference type="ChEBI" id="CHEBI:456215"/>
        <dbReference type="EC" id="2.7.9.2"/>
    </reaction>
</comment>
<evidence type="ECO:0000256" key="8">
    <source>
        <dbReference type="ARBA" id="ARBA00022723"/>
    </source>
</evidence>
<keyword evidence="9" id="KW-0547">Nucleotide-binding</keyword>
<dbReference type="InterPro" id="IPR013815">
    <property type="entry name" value="ATP_grasp_subdomain_1"/>
</dbReference>
<name>A0ABU4N158_9ACTN</name>
<evidence type="ECO:0000313" key="18">
    <source>
        <dbReference type="Proteomes" id="UP001282474"/>
    </source>
</evidence>
<dbReference type="PANTHER" id="PTHR43030">
    <property type="entry name" value="PHOSPHOENOLPYRUVATE SYNTHASE"/>
    <property type="match status" value="1"/>
</dbReference>
<evidence type="ECO:0000256" key="11">
    <source>
        <dbReference type="ARBA" id="ARBA00022840"/>
    </source>
</evidence>
<comment type="function">
    <text evidence="2">Catalyzes the phosphorylation of pyruvate to phosphoenolpyruvate.</text>
</comment>
<dbReference type="Proteomes" id="UP001282474">
    <property type="component" value="Unassembled WGS sequence"/>
</dbReference>
<reference evidence="17 18" key="1">
    <citation type="journal article" date="2023" name="Microb. Genom.">
        <title>Mesoterricola silvestris gen. nov., sp. nov., Mesoterricola sediminis sp. nov., Geothrix oryzae sp. nov., Geothrix edaphica sp. nov., Geothrix rubra sp. nov., and Geothrix limicola sp. nov., six novel members of Acidobacteriota isolated from soils.</title>
        <authorList>
            <person name="Weisberg A.J."/>
            <person name="Pearce E."/>
            <person name="Kramer C.G."/>
            <person name="Chang J.H."/>
            <person name="Clarke C.R."/>
        </authorList>
    </citation>
    <scope>NUCLEOTIDE SEQUENCE [LARGE SCALE GENOMIC DNA]</scope>
    <source>
        <strain evidence="17 18">NE20-4-1</strain>
    </source>
</reference>
<dbReference type="InterPro" id="IPR002192">
    <property type="entry name" value="PPDK_AMP/ATP-bd"/>
</dbReference>
<dbReference type="Pfam" id="PF01326">
    <property type="entry name" value="PPDK_N"/>
    <property type="match status" value="1"/>
</dbReference>
<dbReference type="EC" id="2.7.9.2" evidence="5"/>
<keyword evidence="12" id="KW-0460">Magnesium</keyword>
<evidence type="ECO:0000256" key="12">
    <source>
        <dbReference type="ARBA" id="ARBA00022842"/>
    </source>
</evidence>